<gene>
    <name evidence="2" type="ORF">FHP24_00725</name>
</gene>
<feature type="transmembrane region" description="Helical" evidence="1">
    <location>
        <begin position="124"/>
        <end position="144"/>
    </location>
</feature>
<comment type="caution">
    <text evidence="2">The sequence shown here is derived from an EMBL/GenBank/DDBJ whole genome shotgun (WGS) entry which is preliminary data.</text>
</comment>
<evidence type="ECO:0000256" key="1">
    <source>
        <dbReference type="SAM" id="Phobius"/>
    </source>
</evidence>
<accession>A0A5C4XMZ9</accession>
<dbReference type="Proteomes" id="UP000311605">
    <property type="component" value="Unassembled WGS sequence"/>
</dbReference>
<keyword evidence="1" id="KW-0812">Transmembrane</keyword>
<feature type="transmembrane region" description="Helical" evidence="1">
    <location>
        <begin position="150"/>
        <end position="172"/>
    </location>
</feature>
<name>A0A5C4XMZ9_9HYPH</name>
<keyword evidence="1" id="KW-0472">Membrane</keyword>
<keyword evidence="1" id="KW-1133">Transmembrane helix</keyword>
<organism evidence="2 3">
    <name type="scientific">Aliirhizobium smilacinae</name>
    <dbReference type="NCBI Taxonomy" id="1395944"/>
    <lineage>
        <taxon>Bacteria</taxon>
        <taxon>Pseudomonadati</taxon>
        <taxon>Pseudomonadota</taxon>
        <taxon>Alphaproteobacteria</taxon>
        <taxon>Hyphomicrobiales</taxon>
        <taxon>Rhizobiaceae</taxon>
        <taxon>Aliirhizobium</taxon>
    </lineage>
</organism>
<evidence type="ECO:0000313" key="2">
    <source>
        <dbReference type="EMBL" id="TNM64863.1"/>
    </source>
</evidence>
<evidence type="ECO:0000313" key="3">
    <source>
        <dbReference type="Proteomes" id="UP000311605"/>
    </source>
</evidence>
<keyword evidence="3" id="KW-1185">Reference proteome</keyword>
<dbReference type="AlphaFoldDB" id="A0A5C4XMZ9"/>
<dbReference type="OrthoDB" id="9804829at2"/>
<dbReference type="Pfam" id="PF22564">
    <property type="entry name" value="HAAS"/>
    <property type="match status" value="1"/>
</dbReference>
<feature type="transmembrane region" description="Helical" evidence="1">
    <location>
        <begin position="73"/>
        <end position="91"/>
    </location>
</feature>
<dbReference type="RefSeq" id="WP_139671479.1">
    <property type="nucleotide sequence ID" value="NZ_VDMN01000001.1"/>
</dbReference>
<protein>
    <submittedName>
        <fullName evidence="2">DUF1700 domain-containing protein</fullName>
    </submittedName>
</protein>
<dbReference type="EMBL" id="VDMN01000001">
    <property type="protein sequence ID" value="TNM64863.1"/>
    <property type="molecule type" value="Genomic_DNA"/>
</dbReference>
<proteinExistence type="predicted"/>
<feature type="transmembrane region" description="Helical" evidence="1">
    <location>
        <begin position="97"/>
        <end position="117"/>
    </location>
</feature>
<reference evidence="2 3" key="1">
    <citation type="submission" date="2019-06" db="EMBL/GenBank/DDBJ databases">
        <title>The draft genome of Rhizobium smilacinae PTYR-5.</title>
        <authorList>
            <person name="Liu L."/>
            <person name="Li L."/>
            <person name="Zhang X."/>
        </authorList>
    </citation>
    <scope>NUCLEOTIDE SEQUENCE [LARGE SCALE GENOMIC DNA]</scope>
    <source>
        <strain evidence="2 3">PTYR-5</strain>
    </source>
</reference>
<sequence>MNRDSFLHALRRGLAGLPPQEIEDIIADYAAHFVESKTSGRQDAEVAAALGDPARIARELKADVKLRRFETNWSVSNMLAAVFALAGLAIVDVLFLLPLLIVMTVVTLAFALALLAIGALGIKVIVTAILVPDGITLTAILSHFSIGAGLVSGFIGGGALLLLGMGAAIHLFGRYARLHFQLAQPAQHRV</sequence>